<dbReference type="InterPro" id="IPR057206">
    <property type="entry name" value="DUF7884"/>
</dbReference>
<dbReference type="Gene3D" id="3.40.50.150">
    <property type="entry name" value="Vaccinia Virus protein VP39"/>
    <property type="match status" value="1"/>
</dbReference>
<evidence type="ECO:0000256" key="6">
    <source>
        <dbReference type="PIRSR" id="PIRSR003085-1"/>
    </source>
</evidence>
<gene>
    <name evidence="9" type="ORF">GBG18_00405</name>
    <name evidence="8" type="ORF">GBG19_11700</name>
</gene>
<dbReference type="GO" id="GO:0008610">
    <property type="term" value="P:lipid biosynthetic process"/>
    <property type="evidence" value="ECO:0007669"/>
    <property type="project" value="InterPro"/>
</dbReference>
<keyword evidence="3" id="KW-0808">Transferase</keyword>
<dbReference type="GO" id="GO:0032259">
    <property type="term" value="P:methylation"/>
    <property type="evidence" value="ECO:0007669"/>
    <property type="project" value="UniProtKB-KW"/>
</dbReference>
<dbReference type="PIRSF" id="PIRSF003085">
    <property type="entry name" value="CMAS"/>
    <property type="match status" value="1"/>
</dbReference>
<protein>
    <submittedName>
        <fullName evidence="8">Methyltransferase domain-containing protein</fullName>
    </submittedName>
</protein>
<dbReference type="InterPro" id="IPR050723">
    <property type="entry name" value="CFA/CMAS"/>
</dbReference>
<proteinExistence type="inferred from homology"/>
<dbReference type="Proteomes" id="UP000472839">
    <property type="component" value="Unassembled WGS sequence"/>
</dbReference>
<keyword evidence="10" id="KW-1185">Reference proteome</keyword>
<dbReference type="PANTHER" id="PTHR43667:SF2">
    <property type="entry name" value="FATTY ACID C-METHYL TRANSFERASE"/>
    <property type="match status" value="1"/>
</dbReference>
<evidence type="ECO:0000256" key="2">
    <source>
        <dbReference type="ARBA" id="ARBA00022603"/>
    </source>
</evidence>
<evidence type="ECO:0000256" key="1">
    <source>
        <dbReference type="ARBA" id="ARBA00010815"/>
    </source>
</evidence>
<evidence type="ECO:0000313" key="8">
    <source>
        <dbReference type="EMBL" id="KAB7886752.1"/>
    </source>
</evidence>
<accession>A0A6L4WQL3</accession>
<comment type="caution">
    <text evidence="8">The sequence shown here is derived from an EMBL/GenBank/DDBJ whole genome shotgun (WGS) entry which is preliminary data.</text>
</comment>
<dbReference type="RefSeq" id="WP_152187352.1">
    <property type="nucleotide sequence ID" value="NZ_WFKI01000029.1"/>
</dbReference>
<comment type="similarity">
    <text evidence="1">Belongs to the CFA/CMAS family.</text>
</comment>
<reference evidence="10 11" key="1">
    <citation type="submission" date="2019-10" db="EMBL/GenBank/DDBJ databases">
        <title>Poseidonibacter ostreae sp. nov., isolated from the gut of the Ostrea denselamellosa.</title>
        <authorList>
            <person name="Choi A."/>
        </authorList>
    </citation>
    <scope>NUCLEOTIDE SEQUENCE [LARGE SCALE GENOMIC DNA]</scope>
    <source>
        <strain evidence="8 11">SJOD-M-33</strain>
        <strain evidence="9 10">SJOD-M-5</strain>
    </source>
</reference>
<dbReference type="EMBL" id="WFKJ01000001">
    <property type="protein sequence ID" value="KAB7892966.1"/>
    <property type="molecule type" value="Genomic_DNA"/>
</dbReference>
<dbReference type="Proteomes" id="UP000461010">
    <property type="component" value="Unassembled WGS sequence"/>
</dbReference>
<keyword evidence="4" id="KW-0949">S-adenosyl-L-methionine</keyword>
<evidence type="ECO:0000313" key="9">
    <source>
        <dbReference type="EMBL" id="KAB7892966.1"/>
    </source>
</evidence>
<keyword evidence="2 8" id="KW-0489">Methyltransferase</keyword>
<name>A0A6L4WQL3_9BACT</name>
<evidence type="ECO:0000256" key="5">
    <source>
        <dbReference type="ARBA" id="ARBA00023098"/>
    </source>
</evidence>
<dbReference type="SUPFAM" id="SSF53335">
    <property type="entry name" value="S-adenosyl-L-methionine-dependent methyltransferases"/>
    <property type="match status" value="1"/>
</dbReference>
<evidence type="ECO:0000313" key="10">
    <source>
        <dbReference type="Proteomes" id="UP000461010"/>
    </source>
</evidence>
<dbReference type="CDD" id="cd02440">
    <property type="entry name" value="AdoMet_MTases"/>
    <property type="match status" value="1"/>
</dbReference>
<evidence type="ECO:0000256" key="4">
    <source>
        <dbReference type="ARBA" id="ARBA00022691"/>
    </source>
</evidence>
<dbReference type="Pfam" id="PF25371">
    <property type="entry name" value="DUF7884"/>
    <property type="match status" value="1"/>
</dbReference>
<sequence length="408" mass="47414">MKSFWNNLGDKYFSKITKGTLEVTFCDGKVKVYGNNQEPKAKMHLTNADLFRRLTLFGDIGFAESYMDKDFECDDLTSLIKIGIINSDALQTKSEDEKKFSLYNLFPVVNKLKHIMRKNSKTRSAKNIQEHYDLSNDFFELFLDDTMMYSSAVFEKPDEPLFEAQKRKIDLLAKKLNLKKGSKVLEIGSGWGAMAMHLVKEYGCEVTTLTLSKEQKKLCEGRFKESNIEESVDVMLKDYRDMEGQFDAVIAVEMFEAVGREYFDVFFKKCESLLKPSGILVMQIITMPDQRYSSYCKGTDFIQKYIFPGGHLPSVGKILDVTTKNTKLNLLHMEEFTEHYAKTLNIWHENFNQKLEEVKNLGFDEYFIRMWKMYLCYCEAAFLTRNINLVQIAFTRYQNMDLNEGLVA</sequence>
<keyword evidence="5" id="KW-0443">Lipid metabolism</keyword>
<evidence type="ECO:0000313" key="11">
    <source>
        <dbReference type="Proteomes" id="UP000472839"/>
    </source>
</evidence>
<dbReference type="PANTHER" id="PTHR43667">
    <property type="entry name" value="CYCLOPROPANE-FATTY-ACYL-PHOSPHOLIPID SYNTHASE"/>
    <property type="match status" value="1"/>
</dbReference>
<dbReference type="Pfam" id="PF02353">
    <property type="entry name" value="CMAS"/>
    <property type="match status" value="1"/>
</dbReference>
<dbReference type="InterPro" id="IPR003333">
    <property type="entry name" value="CMAS"/>
</dbReference>
<evidence type="ECO:0000259" key="7">
    <source>
        <dbReference type="Pfam" id="PF25371"/>
    </source>
</evidence>
<feature type="domain" description="DUF7884" evidence="7">
    <location>
        <begin position="11"/>
        <end position="90"/>
    </location>
</feature>
<dbReference type="GO" id="GO:0008168">
    <property type="term" value="F:methyltransferase activity"/>
    <property type="evidence" value="ECO:0007669"/>
    <property type="project" value="UniProtKB-KW"/>
</dbReference>
<organism evidence="8 11">
    <name type="scientific">Poseidonibacter ostreae</name>
    <dbReference type="NCBI Taxonomy" id="2654171"/>
    <lineage>
        <taxon>Bacteria</taxon>
        <taxon>Pseudomonadati</taxon>
        <taxon>Campylobacterota</taxon>
        <taxon>Epsilonproteobacteria</taxon>
        <taxon>Campylobacterales</taxon>
        <taxon>Arcobacteraceae</taxon>
        <taxon>Poseidonibacter</taxon>
    </lineage>
</organism>
<dbReference type="AlphaFoldDB" id="A0A6L4WQL3"/>
<evidence type="ECO:0000256" key="3">
    <source>
        <dbReference type="ARBA" id="ARBA00022679"/>
    </source>
</evidence>
<dbReference type="InterPro" id="IPR029063">
    <property type="entry name" value="SAM-dependent_MTases_sf"/>
</dbReference>
<dbReference type="EMBL" id="WFKK01000038">
    <property type="protein sequence ID" value="KAB7886752.1"/>
    <property type="molecule type" value="Genomic_DNA"/>
</dbReference>
<feature type="active site" evidence="6">
    <location>
        <position position="378"/>
    </location>
</feature>